<organism evidence="4 5">
    <name type="scientific">Mytilus galloprovincialis</name>
    <name type="common">Mediterranean mussel</name>
    <dbReference type="NCBI Taxonomy" id="29158"/>
    <lineage>
        <taxon>Eukaryota</taxon>
        <taxon>Metazoa</taxon>
        <taxon>Spiralia</taxon>
        <taxon>Lophotrochozoa</taxon>
        <taxon>Mollusca</taxon>
        <taxon>Bivalvia</taxon>
        <taxon>Autobranchia</taxon>
        <taxon>Pteriomorphia</taxon>
        <taxon>Mytilida</taxon>
        <taxon>Mytiloidea</taxon>
        <taxon>Mytilidae</taxon>
        <taxon>Mytilinae</taxon>
        <taxon>Mytilus</taxon>
    </lineage>
</organism>
<feature type="signal peptide" evidence="2">
    <location>
        <begin position="1"/>
        <end position="22"/>
    </location>
</feature>
<feature type="chain" id="PRO_5032299921" description="C-type lectin domain-containing protein" evidence="2">
    <location>
        <begin position="23"/>
        <end position="279"/>
    </location>
</feature>
<keyword evidence="2" id="KW-0732">Signal</keyword>
<evidence type="ECO:0000256" key="2">
    <source>
        <dbReference type="SAM" id="SignalP"/>
    </source>
</evidence>
<dbReference type="OrthoDB" id="6116766at2759"/>
<evidence type="ECO:0000259" key="3">
    <source>
        <dbReference type="PROSITE" id="PS50041"/>
    </source>
</evidence>
<dbReference type="CDD" id="cd00037">
    <property type="entry name" value="CLECT"/>
    <property type="match status" value="1"/>
</dbReference>
<keyword evidence="1" id="KW-1015">Disulfide bond</keyword>
<dbReference type="PROSITE" id="PS50041">
    <property type="entry name" value="C_TYPE_LECTIN_2"/>
    <property type="match status" value="1"/>
</dbReference>
<dbReference type="InterPro" id="IPR018378">
    <property type="entry name" value="C-type_lectin_CS"/>
</dbReference>
<dbReference type="Proteomes" id="UP000596742">
    <property type="component" value="Unassembled WGS sequence"/>
</dbReference>
<protein>
    <recommendedName>
        <fullName evidence="3">C-type lectin domain-containing protein</fullName>
    </recommendedName>
</protein>
<dbReference type="InterPro" id="IPR001304">
    <property type="entry name" value="C-type_lectin-like"/>
</dbReference>
<dbReference type="InterPro" id="IPR050111">
    <property type="entry name" value="C-type_lectin/snaclec_domain"/>
</dbReference>
<keyword evidence="5" id="KW-1185">Reference proteome</keyword>
<accession>A0A8B6DBR6</accession>
<dbReference type="Pfam" id="PF00059">
    <property type="entry name" value="Lectin_C"/>
    <property type="match status" value="1"/>
</dbReference>
<dbReference type="Gene3D" id="3.10.100.10">
    <property type="entry name" value="Mannose-Binding Protein A, subunit A"/>
    <property type="match status" value="1"/>
</dbReference>
<reference evidence="4" key="1">
    <citation type="submission" date="2018-11" db="EMBL/GenBank/DDBJ databases">
        <authorList>
            <person name="Alioto T."/>
            <person name="Alioto T."/>
        </authorList>
    </citation>
    <scope>NUCLEOTIDE SEQUENCE</scope>
</reference>
<comment type="caution">
    <text evidence="4">The sequence shown here is derived from an EMBL/GenBank/DDBJ whole genome shotgun (WGS) entry which is preliminary data.</text>
</comment>
<name>A0A8B6DBR6_MYTGA</name>
<dbReference type="PROSITE" id="PS00615">
    <property type="entry name" value="C_TYPE_LECTIN_1"/>
    <property type="match status" value="1"/>
</dbReference>
<dbReference type="SMART" id="SM00034">
    <property type="entry name" value="CLECT"/>
    <property type="match status" value="1"/>
</dbReference>
<dbReference type="InterPro" id="IPR016187">
    <property type="entry name" value="CTDL_fold"/>
</dbReference>
<evidence type="ECO:0000313" key="5">
    <source>
        <dbReference type="Proteomes" id="UP000596742"/>
    </source>
</evidence>
<evidence type="ECO:0000313" key="4">
    <source>
        <dbReference type="EMBL" id="VDI16445.1"/>
    </source>
</evidence>
<dbReference type="AlphaFoldDB" id="A0A8B6DBR6"/>
<gene>
    <name evidence="4" type="ORF">MGAL_10B074443</name>
</gene>
<sequence>MVKYKLNLLIIVVFLNISQYKGLIIPEQNPIDQETDIFFIDDSGTRETSFVDGSGLGTGSDFGLLPIPLLALALLMIPMIMMPMMSSVTSESSVAVAPIPVVSTPVLVTVPSTQAAVQTTTPCVPTNCPAGYSLLNDQTASPNCYQYSDTSRLRWSEALTACANTPGAYLWKPNDEKEADAVRSLFAFGTNVDIWIGANSPLHNGNYEYAVAGGALSLTNLPFGTLFADSTQEDCIEIEVNGVNTWEWDDESCDDTYRYICEVPRVSMNMRFGLLKIFD</sequence>
<evidence type="ECO:0000256" key="1">
    <source>
        <dbReference type="ARBA" id="ARBA00023157"/>
    </source>
</evidence>
<feature type="domain" description="C-type lectin" evidence="3">
    <location>
        <begin position="140"/>
        <end position="262"/>
    </location>
</feature>
<proteinExistence type="predicted"/>
<dbReference type="EMBL" id="UYJE01003086">
    <property type="protein sequence ID" value="VDI16445.1"/>
    <property type="molecule type" value="Genomic_DNA"/>
</dbReference>
<dbReference type="PANTHER" id="PTHR22803">
    <property type="entry name" value="MANNOSE, PHOSPHOLIPASE, LECTIN RECEPTOR RELATED"/>
    <property type="match status" value="1"/>
</dbReference>
<dbReference type="InterPro" id="IPR016186">
    <property type="entry name" value="C-type_lectin-like/link_sf"/>
</dbReference>
<dbReference type="SUPFAM" id="SSF56436">
    <property type="entry name" value="C-type lectin-like"/>
    <property type="match status" value="1"/>
</dbReference>